<dbReference type="EMBL" id="JANIBK010000233">
    <property type="protein sequence ID" value="MCQ8130816.1"/>
    <property type="molecule type" value="Genomic_DNA"/>
</dbReference>
<accession>A0ABT1UAD1</accession>
<name>A0ABT1UAD1_9GAMM</name>
<evidence type="ECO:0000313" key="2">
    <source>
        <dbReference type="Proteomes" id="UP001524586"/>
    </source>
</evidence>
<organism evidence="1 2">
    <name type="scientific">Methylomonas rivi</name>
    <dbReference type="NCBI Taxonomy" id="2952226"/>
    <lineage>
        <taxon>Bacteria</taxon>
        <taxon>Pseudomonadati</taxon>
        <taxon>Pseudomonadota</taxon>
        <taxon>Gammaproteobacteria</taxon>
        <taxon>Methylococcales</taxon>
        <taxon>Methylococcaceae</taxon>
        <taxon>Methylomonas</taxon>
    </lineage>
</organism>
<dbReference type="InterPro" id="IPR022265">
    <property type="entry name" value="CHP03790"/>
</dbReference>
<comment type="caution">
    <text evidence="1">The sequence shown here is derived from an EMBL/GenBank/DDBJ whole genome shotgun (WGS) entry which is preliminary data.</text>
</comment>
<dbReference type="RefSeq" id="WP_256617218.1">
    <property type="nucleotide sequence ID" value="NZ_JANIBK010000233.1"/>
</dbReference>
<proteinExistence type="predicted"/>
<reference evidence="1 2" key="1">
    <citation type="submission" date="2022-07" db="EMBL/GenBank/DDBJ databases">
        <title>Methylomonas rivi sp. nov., Methylomonas rosea sp. nov., Methylomonas aureus sp. nov. and Methylomonas subterranea sp. nov., four novel methanotrophs isolated from a freshwater creek and the deep terrestrial subsurface.</title>
        <authorList>
            <person name="Abin C."/>
            <person name="Sankaranarayanan K."/>
            <person name="Garner C."/>
            <person name="Sindelar R."/>
            <person name="Kotary K."/>
            <person name="Garner R."/>
            <person name="Barclay S."/>
            <person name="Lawson P."/>
            <person name="Krumholz L."/>
        </authorList>
    </citation>
    <scope>NUCLEOTIDE SEQUENCE [LARGE SCALE GENOMIC DNA]</scope>
    <source>
        <strain evidence="1 2">WSC-6</strain>
    </source>
</reference>
<protein>
    <submittedName>
        <fullName evidence="1">TIGR03790 family protein</fullName>
    </submittedName>
</protein>
<dbReference type="NCBIfam" id="TIGR03790">
    <property type="entry name" value="TIGR03790 family protein"/>
    <property type="match status" value="1"/>
</dbReference>
<evidence type="ECO:0000313" key="1">
    <source>
        <dbReference type="EMBL" id="MCQ8130816.1"/>
    </source>
</evidence>
<gene>
    <name evidence="1" type="ORF">NP596_20345</name>
</gene>
<keyword evidence="2" id="KW-1185">Reference proteome</keyword>
<sequence length="355" mass="39387">MFFYSAMLGRLSLFLLIGLSIGSTQAQMAPLFKPTTALEARDLAVIVNDSDPLSRQIGDYYQQKRQIPSEQVIHVRFAAHHAFLSESEFNKIKRQVDRQTPKHVQAFALTWLQPFRVECMSITTAFAVGFDPSFCASGCKQTRNSPYFASEAARPFDKYGWRPTMALAGENFSAAKQLIDRGVAADFTRPQGSAYLLKTSDKARSSRAAAFPAIAEKLRPFWQVHYLEQDYIAGHDDVMFYFTGMKTVPNIANNRYLPGAVADHLTSTGGVMSGSDQMNIMEWLKAGATGSYGAVVEPCNFPAKFPNPGVLMYHYLRGSSLIEAYWKSVAQPGQGIFVGEPLSKPFAYLTPIPTK</sequence>
<dbReference type="Proteomes" id="UP001524586">
    <property type="component" value="Unassembled WGS sequence"/>
</dbReference>